<organism evidence="1 3">
    <name type="scientific">Massilia violaceinigra</name>
    <dbReference type="NCBI Taxonomy" id="2045208"/>
    <lineage>
        <taxon>Bacteria</taxon>
        <taxon>Pseudomonadati</taxon>
        <taxon>Pseudomonadota</taxon>
        <taxon>Betaproteobacteria</taxon>
        <taxon>Burkholderiales</taxon>
        <taxon>Oxalobacteraceae</taxon>
        <taxon>Telluria group</taxon>
        <taxon>Massilia</taxon>
    </lineage>
</organism>
<proteinExistence type="predicted"/>
<dbReference type="EMBL" id="CP024608">
    <property type="protein sequence ID" value="ATQ78635.1"/>
    <property type="molecule type" value="Genomic_DNA"/>
</dbReference>
<accession>A0A2D2DIR5</accession>
<dbReference type="RefSeq" id="WP_099874820.1">
    <property type="nucleotide sequence ID" value="NZ_CP024608.1"/>
</dbReference>
<dbReference type="Proteomes" id="UP000229897">
    <property type="component" value="Chromosome"/>
</dbReference>
<name>A0A2D2DIR5_9BURK</name>
<gene>
    <name evidence="1" type="ORF">CR152_10150</name>
    <name evidence="2" type="ORF">CR152_32030</name>
</gene>
<protein>
    <submittedName>
        <fullName evidence="1">Uncharacterized protein</fullName>
    </submittedName>
</protein>
<dbReference type="AlphaFoldDB" id="A0A2D2DIR5"/>
<evidence type="ECO:0000313" key="1">
    <source>
        <dbReference type="EMBL" id="ATQ74845.1"/>
    </source>
</evidence>
<keyword evidence="3" id="KW-1185">Reference proteome</keyword>
<evidence type="ECO:0000313" key="3">
    <source>
        <dbReference type="Proteomes" id="UP000229897"/>
    </source>
</evidence>
<dbReference type="OrthoDB" id="8762239at2"/>
<dbReference type="KEGG" id="mass:CR152_10150"/>
<evidence type="ECO:0000313" key="2">
    <source>
        <dbReference type="EMBL" id="ATQ78635.1"/>
    </source>
</evidence>
<dbReference type="KEGG" id="mass:CR152_32030"/>
<dbReference type="EMBL" id="CP024608">
    <property type="protein sequence ID" value="ATQ74845.1"/>
    <property type="molecule type" value="Genomic_DNA"/>
</dbReference>
<sequence length="108" mass="11751">MRISGDPQHPDYNAAMLPADVYLNGEQLVGCIFADEDAGEAICYAPDKRGGPYLVGDEIAIDVKRGHIRIEKMTEPGPDGFDAWMRARTQAAHAAYMARHSAGGKAYQ</sequence>
<reference evidence="1" key="1">
    <citation type="submission" date="2017-10" db="EMBL/GenBank/DDBJ databases">
        <title>Massilia psychrophilum sp. nov., a novel purple-pigmented bacterium isolated from Tianshan glacier, Xinjiang Municipality, China.</title>
        <authorList>
            <person name="Wang H."/>
        </authorList>
    </citation>
    <scope>NUCLEOTIDE SEQUENCE [LARGE SCALE GENOMIC DNA]</scope>
    <source>
        <strain evidence="1">B2</strain>
    </source>
</reference>